<evidence type="ECO:0000256" key="11">
    <source>
        <dbReference type="SAM" id="MobiDB-lite"/>
    </source>
</evidence>
<keyword evidence="9 10" id="KW-0472">Membrane</keyword>
<reference evidence="13 14" key="1">
    <citation type="submission" date="2020-08" db="EMBL/GenBank/DDBJ databases">
        <title>Genomic Encyclopedia of Type Strains, Phase III (KMG-III): the genomes of soil and plant-associated and newly described type strains.</title>
        <authorList>
            <person name="Whitman W."/>
        </authorList>
    </citation>
    <scope>NUCLEOTIDE SEQUENCE [LARGE SCALE GENOMIC DNA]</scope>
    <source>
        <strain evidence="13 14">CECT 8654</strain>
    </source>
</reference>
<dbReference type="InterPro" id="IPR007690">
    <property type="entry name" value="T2SS_GspM"/>
</dbReference>
<dbReference type="SUPFAM" id="SSF103054">
    <property type="entry name" value="General secretion pathway protein M, EpsM"/>
    <property type="match status" value="1"/>
</dbReference>
<gene>
    <name evidence="13" type="ORF">FHR99_002341</name>
</gene>
<accession>A0A7W4W672</accession>
<sequence>MNLNERLNQIDWRMSGRTPRERQIVLGAVIIGIPLIVWALIWQPLLDWRSSEQQRLESRQRTLEWMQGAAAKIEGYRRSGRQSTGRSGGSPEQSITRTAAALGLSLSRMEPGGDQRFNVFFSDAEYKNLLRFLHQLQEQGLVIESLTMGQLPQAGHVSVRMTLGAAL</sequence>
<keyword evidence="6 12" id="KW-0812">Transmembrane</keyword>
<dbReference type="GO" id="GO:0015627">
    <property type="term" value="C:type II protein secretion system complex"/>
    <property type="evidence" value="ECO:0007669"/>
    <property type="project" value="InterPro"/>
</dbReference>
<name>A0A7W4W672_9GAMM</name>
<protein>
    <recommendedName>
        <fullName evidence="10">Type II secretion system protein M</fullName>
        <shortName evidence="10">T2SS protein M</shortName>
    </recommendedName>
    <alternativeName>
        <fullName evidence="10">General secretion pathway protein M</fullName>
    </alternativeName>
</protein>
<keyword evidence="8 12" id="KW-1133">Transmembrane helix</keyword>
<comment type="caution">
    <text evidence="13">The sequence shown here is derived from an EMBL/GenBank/DDBJ whole genome shotgun (WGS) entry which is preliminary data.</text>
</comment>
<feature type="region of interest" description="Disordered" evidence="11">
    <location>
        <begin position="75"/>
        <end position="95"/>
    </location>
</feature>
<proteinExistence type="inferred from homology"/>
<evidence type="ECO:0000256" key="5">
    <source>
        <dbReference type="ARBA" id="ARBA00022519"/>
    </source>
</evidence>
<evidence type="ECO:0000256" key="2">
    <source>
        <dbReference type="ARBA" id="ARBA00010637"/>
    </source>
</evidence>
<dbReference type="EMBL" id="JACHWY010000002">
    <property type="protein sequence ID" value="MBB3048075.1"/>
    <property type="molecule type" value="Genomic_DNA"/>
</dbReference>
<keyword evidence="5 10" id="KW-0997">Cell inner membrane</keyword>
<evidence type="ECO:0000256" key="4">
    <source>
        <dbReference type="ARBA" id="ARBA00022475"/>
    </source>
</evidence>
<feature type="transmembrane region" description="Helical" evidence="12">
    <location>
        <begin position="24"/>
        <end position="45"/>
    </location>
</feature>
<evidence type="ECO:0000256" key="8">
    <source>
        <dbReference type="ARBA" id="ARBA00022989"/>
    </source>
</evidence>
<dbReference type="RefSeq" id="WP_183410841.1">
    <property type="nucleotide sequence ID" value="NZ_JACHWY010000002.1"/>
</dbReference>
<dbReference type="AlphaFoldDB" id="A0A7W4W672"/>
<keyword evidence="4 10" id="KW-1003">Cell membrane</keyword>
<dbReference type="GO" id="GO:0015628">
    <property type="term" value="P:protein secretion by the type II secretion system"/>
    <property type="evidence" value="ECO:0007669"/>
    <property type="project" value="InterPro"/>
</dbReference>
<evidence type="ECO:0000313" key="13">
    <source>
        <dbReference type="EMBL" id="MBB3048075.1"/>
    </source>
</evidence>
<evidence type="ECO:0000256" key="7">
    <source>
        <dbReference type="ARBA" id="ARBA00022927"/>
    </source>
</evidence>
<keyword evidence="7 10" id="KW-0653">Protein transport</keyword>
<evidence type="ECO:0000256" key="10">
    <source>
        <dbReference type="PIRNR" id="PIRNR006291"/>
    </source>
</evidence>
<comment type="subcellular location">
    <subcellularLocation>
        <location evidence="1">Cell inner membrane</location>
        <topology evidence="1">Single-pass membrane protein</topology>
    </subcellularLocation>
</comment>
<dbReference type="Pfam" id="PF04612">
    <property type="entry name" value="T2SSM"/>
    <property type="match status" value="1"/>
</dbReference>
<dbReference type="Gene3D" id="3.30.1360.100">
    <property type="entry name" value="General secretion pathway protein M, EpsM"/>
    <property type="match status" value="1"/>
</dbReference>
<evidence type="ECO:0000256" key="3">
    <source>
        <dbReference type="ARBA" id="ARBA00022448"/>
    </source>
</evidence>
<comment type="similarity">
    <text evidence="2 10">Belongs to the GSP M family.</text>
</comment>
<keyword evidence="3 10" id="KW-0813">Transport</keyword>
<evidence type="ECO:0000256" key="12">
    <source>
        <dbReference type="SAM" id="Phobius"/>
    </source>
</evidence>
<comment type="function">
    <text evidence="10">Inner membrane component of the type II secretion system required for the energy-dependent secretion of extracellular factors such as proteases and toxins from the periplasm.</text>
</comment>
<evidence type="ECO:0000256" key="1">
    <source>
        <dbReference type="ARBA" id="ARBA00004377"/>
    </source>
</evidence>
<evidence type="ECO:0000256" key="9">
    <source>
        <dbReference type="ARBA" id="ARBA00023136"/>
    </source>
</evidence>
<dbReference type="InterPro" id="IPR023229">
    <property type="entry name" value="T2SS_M_periplasmic_sf"/>
</dbReference>
<evidence type="ECO:0000256" key="6">
    <source>
        <dbReference type="ARBA" id="ARBA00022692"/>
    </source>
</evidence>
<evidence type="ECO:0000313" key="14">
    <source>
        <dbReference type="Proteomes" id="UP000537130"/>
    </source>
</evidence>
<organism evidence="13 14">
    <name type="scientific">Litorivivens lipolytica</name>
    <dbReference type="NCBI Taxonomy" id="1524264"/>
    <lineage>
        <taxon>Bacteria</taxon>
        <taxon>Pseudomonadati</taxon>
        <taxon>Pseudomonadota</taxon>
        <taxon>Gammaproteobacteria</taxon>
        <taxon>Litorivivens</taxon>
    </lineage>
</organism>
<dbReference type="GO" id="GO:0005886">
    <property type="term" value="C:plasma membrane"/>
    <property type="evidence" value="ECO:0007669"/>
    <property type="project" value="UniProtKB-SubCell"/>
</dbReference>
<dbReference type="PIRSF" id="PIRSF006291">
    <property type="entry name" value="GspM"/>
    <property type="match status" value="1"/>
</dbReference>
<dbReference type="Proteomes" id="UP000537130">
    <property type="component" value="Unassembled WGS sequence"/>
</dbReference>
<keyword evidence="14" id="KW-1185">Reference proteome</keyword>